<evidence type="ECO:0000313" key="1">
    <source>
        <dbReference type="EMBL" id="CAP93564.1"/>
    </source>
</evidence>
<name>B6H8N5_PENRW</name>
<keyword evidence="2" id="KW-1185">Reference proteome</keyword>
<gene>
    <name evidence="1" type="ORF">Pc16g08940</name>
    <name evidence="1" type="ORF">PCH_Pc16g08940</name>
</gene>
<evidence type="ECO:0000313" key="2">
    <source>
        <dbReference type="Proteomes" id="UP000000724"/>
    </source>
</evidence>
<organism evidence="1 2">
    <name type="scientific">Penicillium rubens (strain ATCC 28089 / DSM 1075 / NRRL 1951 / Wisconsin 54-1255)</name>
    <name type="common">Penicillium chrysogenum</name>
    <dbReference type="NCBI Taxonomy" id="500485"/>
    <lineage>
        <taxon>Eukaryota</taxon>
        <taxon>Fungi</taxon>
        <taxon>Dikarya</taxon>
        <taxon>Ascomycota</taxon>
        <taxon>Pezizomycotina</taxon>
        <taxon>Eurotiomycetes</taxon>
        <taxon>Eurotiomycetidae</taxon>
        <taxon>Eurotiales</taxon>
        <taxon>Aspergillaceae</taxon>
        <taxon>Penicillium</taxon>
        <taxon>Penicillium chrysogenum species complex</taxon>
    </lineage>
</organism>
<dbReference type="Proteomes" id="UP000000724">
    <property type="component" value="Contig Pc00c16"/>
</dbReference>
<dbReference type="AlphaFoldDB" id="B6H8N5"/>
<dbReference type="VEuPathDB" id="FungiDB:PCH_Pc16g08940"/>
<dbReference type="EMBL" id="AM920431">
    <property type="protein sequence ID" value="CAP93564.1"/>
    <property type="molecule type" value="Genomic_DNA"/>
</dbReference>
<sequence>MVDSVVLGSISNVLRLSSRGTLRRGMTSGTRIQTWQMEQPGINRKIICSGRTENDATQRQGLHSKLPVERQLANEIDEEANYLFLDEADIQLATWEIPDFLRWIFAVDTAIVNGYQGWPDIMF</sequence>
<reference evidence="1 2" key="1">
    <citation type="journal article" date="2008" name="Nat. Biotechnol.">
        <title>Genome sequencing and analysis of the filamentous fungus Penicillium chrysogenum.</title>
        <authorList>
            <person name="van den Berg M.A."/>
            <person name="Albang R."/>
            <person name="Albermann K."/>
            <person name="Badger J.H."/>
            <person name="Daran J.-M."/>
            <person name="Driessen A.J.M."/>
            <person name="Garcia-Estrada C."/>
            <person name="Fedorova N.D."/>
            <person name="Harris D.M."/>
            <person name="Heijne W.H.M."/>
            <person name="Joardar V.S."/>
            <person name="Kiel J.A.K.W."/>
            <person name="Kovalchuk A."/>
            <person name="Martin J.F."/>
            <person name="Nierman W.C."/>
            <person name="Nijland J.G."/>
            <person name="Pronk J.T."/>
            <person name="Roubos J.A."/>
            <person name="van der Klei I.J."/>
            <person name="van Peij N.N.M.E."/>
            <person name="Veenhuis M."/>
            <person name="von Doehren H."/>
            <person name="Wagner C."/>
            <person name="Wortman J.R."/>
            <person name="Bovenberg R.A.L."/>
        </authorList>
    </citation>
    <scope>NUCLEOTIDE SEQUENCE [LARGE SCALE GENOMIC DNA]</scope>
    <source>
        <strain evidence="2">ATCC 28089 / DSM 1075 / NRRL 1951 / Wisconsin 54-1255</strain>
    </source>
</reference>
<dbReference type="HOGENOM" id="CLU_2016009_0_0_1"/>
<protein>
    <submittedName>
        <fullName evidence="1">Uncharacterized protein</fullName>
    </submittedName>
</protein>
<accession>B6H8N5</accession>
<proteinExistence type="predicted"/>